<evidence type="ECO:0000313" key="1">
    <source>
        <dbReference type="EMBL" id="MBQ0937771.1"/>
    </source>
</evidence>
<dbReference type="Pfam" id="PF20572">
    <property type="entry name" value="DUF6781"/>
    <property type="match status" value="1"/>
</dbReference>
<keyword evidence="2" id="KW-1185">Reference proteome</keyword>
<organism evidence="1 2">
    <name type="scientific">Ideonella paludis</name>
    <dbReference type="NCBI Taxonomy" id="1233411"/>
    <lineage>
        <taxon>Bacteria</taxon>
        <taxon>Pseudomonadati</taxon>
        <taxon>Pseudomonadota</taxon>
        <taxon>Betaproteobacteria</taxon>
        <taxon>Burkholderiales</taxon>
        <taxon>Sphaerotilaceae</taxon>
        <taxon>Ideonella</taxon>
    </lineage>
</organism>
<sequence length="231" mass="23948">MLKSGIDQDALIQQFAQASAKGTAQLRKGVTDATLKALQGRELSLKNIRAVVKSVTQAASAGAAQNTNVDPEGLLNSAVAGLDDALIKAVEANKLALQRFVDQGMSLQQKPLQEALSNLEKFEDTMFAAIKKAAAGADAPMTGPWSQVMEQFQKAGSQSGLQATATVAQLTDQMQTTLRDSRAASLKAVQTLADSYTAMVSGVLLGLSDAFSQGGVAAAPAPAAKSSRAKK</sequence>
<dbReference type="EMBL" id="JAGQDG010000009">
    <property type="protein sequence ID" value="MBQ0937771.1"/>
    <property type="molecule type" value="Genomic_DNA"/>
</dbReference>
<name>A0ABS5E319_9BURK</name>
<reference evidence="1 2" key="1">
    <citation type="submission" date="2021-04" db="EMBL/GenBank/DDBJ databases">
        <title>The genome sequence of type strain Ideonella paludis KCTC 32238.</title>
        <authorList>
            <person name="Liu Y."/>
        </authorList>
    </citation>
    <scope>NUCLEOTIDE SEQUENCE [LARGE SCALE GENOMIC DNA]</scope>
    <source>
        <strain evidence="1 2">KCTC 32238</strain>
    </source>
</reference>
<comment type="caution">
    <text evidence="1">The sequence shown here is derived from an EMBL/GenBank/DDBJ whole genome shotgun (WGS) entry which is preliminary data.</text>
</comment>
<dbReference type="InterPro" id="IPR046708">
    <property type="entry name" value="DUF6781"/>
</dbReference>
<dbReference type="Proteomes" id="UP000672097">
    <property type="component" value="Unassembled WGS sequence"/>
</dbReference>
<gene>
    <name evidence="1" type="ORF">KAK11_20770</name>
</gene>
<accession>A0ABS5E319</accession>
<dbReference type="RefSeq" id="WP_210811446.1">
    <property type="nucleotide sequence ID" value="NZ_JAGQDG010000009.1"/>
</dbReference>
<evidence type="ECO:0000313" key="2">
    <source>
        <dbReference type="Proteomes" id="UP000672097"/>
    </source>
</evidence>
<proteinExistence type="predicted"/>
<evidence type="ECO:0008006" key="3">
    <source>
        <dbReference type="Google" id="ProtNLM"/>
    </source>
</evidence>
<protein>
    <recommendedName>
        <fullName evidence="3">Phasin family protein</fullName>
    </recommendedName>
</protein>